<dbReference type="EMBL" id="BSUZ01000001">
    <property type="protein sequence ID" value="GMA85999.1"/>
    <property type="molecule type" value="Genomic_DNA"/>
</dbReference>
<feature type="compositionally biased region" description="Basic residues" evidence="1">
    <location>
        <begin position="222"/>
        <end position="238"/>
    </location>
</feature>
<evidence type="ECO:0000313" key="2">
    <source>
        <dbReference type="EMBL" id="GMA85999.1"/>
    </source>
</evidence>
<sequence>MATASAGAASEAARGPEQETASTPTTSSAPVVSAGSCGSSARSSGTRGSLSGGSSESALWDPRRVSPSPLDALVAEAASKSGLLWVRPAGSARAWPAWHVWLDGSAYVVSGPGEQRLPELRGDVELVLRSKDSGARLLTVPATAEPLSPADEGWGPATTALAASRLNAPVEPAALPARWQAAGDVVTRLHPAADPTEAPGAYLDDSGAAAPAPTDATTSGLRPRHLGGRRRRRARGRG</sequence>
<feature type="region of interest" description="Disordered" evidence="1">
    <location>
        <begin position="188"/>
        <end position="238"/>
    </location>
</feature>
<evidence type="ECO:0008006" key="4">
    <source>
        <dbReference type="Google" id="ProtNLM"/>
    </source>
</evidence>
<feature type="compositionally biased region" description="Low complexity" evidence="1">
    <location>
        <begin position="1"/>
        <end position="13"/>
    </location>
</feature>
<feature type="compositionally biased region" description="Low complexity" evidence="1">
    <location>
        <begin position="204"/>
        <end position="221"/>
    </location>
</feature>
<dbReference type="Gene3D" id="2.30.110.10">
    <property type="entry name" value="Electron Transport, Fmn-binding Protein, Chain A"/>
    <property type="match status" value="1"/>
</dbReference>
<reference evidence="3" key="1">
    <citation type="journal article" date="2019" name="Int. J. Syst. Evol. Microbiol.">
        <title>The Global Catalogue of Microorganisms (GCM) 10K type strain sequencing project: providing services to taxonomists for standard genome sequencing and annotation.</title>
        <authorList>
            <consortium name="The Broad Institute Genomics Platform"/>
            <consortium name="The Broad Institute Genome Sequencing Center for Infectious Disease"/>
            <person name="Wu L."/>
            <person name="Ma J."/>
        </authorList>
    </citation>
    <scope>NUCLEOTIDE SEQUENCE [LARGE SCALE GENOMIC DNA]</scope>
    <source>
        <strain evidence="3">NBRC 108730</strain>
    </source>
</reference>
<dbReference type="InterPro" id="IPR012349">
    <property type="entry name" value="Split_barrel_FMN-bd"/>
</dbReference>
<accession>A0ABQ6JFS8</accession>
<protein>
    <recommendedName>
        <fullName evidence="4">Pyridoxamine 5'-phosphate oxidase putative domain-containing protein</fullName>
    </recommendedName>
</protein>
<keyword evidence="3" id="KW-1185">Reference proteome</keyword>
<dbReference type="Proteomes" id="UP001157017">
    <property type="component" value="Unassembled WGS sequence"/>
</dbReference>
<feature type="region of interest" description="Disordered" evidence="1">
    <location>
        <begin position="1"/>
        <end position="64"/>
    </location>
</feature>
<name>A0ABQ6JFS8_9ACTN</name>
<comment type="caution">
    <text evidence="2">The sequence shown here is derived from an EMBL/GenBank/DDBJ whole genome shotgun (WGS) entry which is preliminary data.</text>
</comment>
<gene>
    <name evidence="2" type="ORF">GCM10025868_12490</name>
</gene>
<evidence type="ECO:0000313" key="3">
    <source>
        <dbReference type="Proteomes" id="UP001157017"/>
    </source>
</evidence>
<feature type="compositionally biased region" description="Low complexity" evidence="1">
    <location>
        <begin position="20"/>
        <end position="58"/>
    </location>
</feature>
<evidence type="ECO:0000256" key="1">
    <source>
        <dbReference type="SAM" id="MobiDB-lite"/>
    </source>
</evidence>
<proteinExistence type="predicted"/>
<organism evidence="2 3">
    <name type="scientific">Angustibacter aerolatus</name>
    <dbReference type="NCBI Taxonomy" id="1162965"/>
    <lineage>
        <taxon>Bacteria</taxon>
        <taxon>Bacillati</taxon>
        <taxon>Actinomycetota</taxon>
        <taxon>Actinomycetes</taxon>
        <taxon>Kineosporiales</taxon>
        <taxon>Kineosporiaceae</taxon>
    </lineage>
</organism>